<evidence type="ECO:0000256" key="2">
    <source>
        <dbReference type="ARBA" id="ARBA00022679"/>
    </source>
</evidence>
<dbReference type="PANTHER" id="PTHR34456">
    <property type="entry name" value="MITOVIRUS RNA-DEPENDENT RNA POLYMERASE"/>
    <property type="match status" value="1"/>
</dbReference>
<dbReference type="InterPro" id="IPR008686">
    <property type="entry name" value="RNA_pol_mitovir"/>
</dbReference>
<accession>A0A8F5MLW7</accession>
<dbReference type="Pfam" id="PF05919">
    <property type="entry name" value="Mitovir_RNA_pol"/>
    <property type="match status" value="1"/>
</dbReference>
<dbReference type="SUPFAM" id="SSF56672">
    <property type="entry name" value="DNA/RNA polymerases"/>
    <property type="match status" value="1"/>
</dbReference>
<dbReference type="EMBL" id="MW648467">
    <property type="protein sequence ID" value="QXN75373.1"/>
    <property type="molecule type" value="Genomic_RNA"/>
</dbReference>
<protein>
    <submittedName>
        <fullName evidence="4">RNA-dependent RNA polymerase</fullName>
    </submittedName>
</protein>
<dbReference type="PANTHER" id="PTHR34456:SF13">
    <property type="entry name" value="REVERSE TRANSCRIPTASE DOMAIN-CONTAINING PROTEIN"/>
    <property type="match status" value="1"/>
</dbReference>
<evidence type="ECO:0000256" key="1">
    <source>
        <dbReference type="ARBA" id="ARBA00022484"/>
    </source>
</evidence>
<dbReference type="InterPro" id="IPR043502">
    <property type="entry name" value="DNA/RNA_pol_sf"/>
</dbReference>
<evidence type="ECO:0000313" key="4">
    <source>
        <dbReference type="EMBL" id="QXN75373.1"/>
    </source>
</evidence>
<sequence>MQSIYNLTDENGADYFNKFYTQSFNNLMNSSETFAPHLFKCKSHKLNYSGKLSFIFDPEMKIRVIAILDYFSQIYLRKIHNGLLKNLRKFSQDRTFTQNPTTDWNLSLPDSFWSMDLSSATDRFPIYLQKNVIRELIGQKPAQSWETLLTSRSFGTSLDPDRSFKYEVGQPMGAYSSWAAFTLTHHVVVQWCAFLEGVYPFKEYILLGDDIVIHNDKVAKRYKCIMDKRLGVELSEAKTHVSTSLYEFAKRWIDPIKKIEYTGLPIVGIIENIDNPIIVYTILFDYYFIKANYYSYTKDLVSFIRDLYSNLKLRKIVSFKNKGKVRVQGKKNPKTKTLFYTINLKKRFSKQLEIFSFSLKYAFNILSIQDQRRFIYKYVKNLAYQYHENNPISRVFNFGMMKDVTDNYSKIQKLCGKFHTEIVVSEGSDLTLYPLYKSVKNYLINLSEILIEARDKKKLNILELSDQLVVIDFDSIWNRERNKINLLTKVGQSFIKGIDFINRIDIDDEIYYGSATFESTIDFLESEIMVDTVIRNIKFLIRFKLEPKKTEVNPWAAWGA</sequence>
<keyword evidence="2" id="KW-0808">Transferase</keyword>
<organism evidence="4">
    <name type="scientific">Grapevine-associated mitovirus 1</name>
    <dbReference type="NCBI Taxonomy" id="2814301"/>
    <lineage>
        <taxon>Viruses</taxon>
        <taxon>Riboviria</taxon>
        <taxon>Orthornavirae</taxon>
        <taxon>Lenarviricota</taxon>
        <taxon>Howeltoviricetes</taxon>
        <taxon>Cryppavirales</taxon>
        <taxon>Mitoviridae</taxon>
        <taxon>Mitovirus</taxon>
    </lineage>
</organism>
<reference evidence="4" key="1">
    <citation type="submission" date="2021-02" db="EMBL/GenBank/DDBJ databases">
        <title>The hidden world within plants: metatranscriptomics unveil the complexity of wood microbiomes in grapevine.</title>
        <authorList>
            <person name="Nerva L."/>
            <person name="Garcia J.F."/>
            <person name="Favaretto F."/>
            <person name="Giudice G."/>
            <person name="Moffa L."/>
            <person name="Dario C."/>
            <person name="Riccardo V."/>
            <person name="Gambino G."/>
            <person name="Chitarra W."/>
        </authorList>
    </citation>
    <scope>NUCLEOTIDE SEQUENCE</scope>
</reference>
<evidence type="ECO:0000256" key="3">
    <source>
        <dbReference type="ARBA" id="ARBA00022695"/>
    </source>
</evidence>
<dbReference type="GO" id="GO:0003968">
    <property type="term" value="F:RNA-directed RNA polymerase activity"/>
    <property type="evidence" value="ECO:0007669"/>
    <property type="project" value="UniProtKB-KW"/>
</dbReference>
<name>A0A8F5MLW7_9VIRU</name>
<proteinExistence type="predicted"/>
<keyword evidence="3" id="KW-0548">Nucleotidyltransferase</keyword>
<keyword evidence="1 4" id="KW-0696">RNA-directed RNA polymerase</keyword>